<keyword evidence="3" id="KW-1185">Reference proteome</keyword>
<protein>
    <submittedName>
        <fullName evidence="2">Uncharacterized protein</fullName>
    </submittedName>
</protein>
<accession>A0A2I0I5K0</accession>
<evidence type="ECO:0000313" key="3">
    <source>
        <dbReference type="Proteomes" id="UP000233551"/>
    </source>
</evidence>
<comment type="caution">
    <text evidence="2">The sequence shown here is derived from an EMBL/GenBank/DDBJ whole genome shotgun (WGS) entry which is preliminary data.</text>
</comment>
<dbReference type="EMBL" id="PGOL01003834">
    <property type="protein sequence ID" value="PKI39275.1"/>
    <property type="molecule type" value="Genomic_DNA"/>
</dbReference>
<keyword evidence="1" id="KW-0812">Transmembrane</keyword>
<keyword evidence="1" id="KW-1133">Transmembrane helix</keyword>
<proteinExistence type="predicted"/>
<sequence length="104" mass="10460">MSSPDTENGGQFAVVPVVTTASIASTIVLAAAKVVAAAMVLAATFVSVTIATRRLGLVDSGAPTVEILAVHPLNCIPHGLLVDEGDESEAAGPLGPMIVNDLRV</sequence>
<name>A0A2I0I5K0_PUNGR</name>
<reference evidence="2 3" key="1">
    <citation type="submission" date="2017-11" db="EMBL/GenBank/DDBJ databases">
        <title>De-novo sequencing of pomegranate (Punica granatum L.) genome.</title>
        <authorList>
            <person name="Akparov Z."/>
            <person name="Amiraslanov A."/>
            <person name="Hajiyeva S."/>
            <person name="Abbasov M."/>
            <person name="Kaur K."/>
            <person name="Hamwieh A."/>
            <person name="Solovyev V."/>
            <person name="Salamov A."/>
            <person name="Braich B."/>
            <person name="Kosarev P."/>
            <person name="Mahmoud A."/>
            <person name="Hajiyev E."/>
            <person name="Babayeva S."/>
            <person name="Izzatullayeva V."/>
            <person name="Mammadov A."/>
            <person name="Mammadov A."/>
            <person name="Sharifova S."/>
            <person name="Ojaghi J."/>
            <person name="Eynullazada K."/>
            <person name="Bayramov B."/>
            <person name="Abdulazimova A."/>
            <person name="Shahmuradov I."/>
        </authorList>
    </citation>
    <scope>NUCLEOTIDE SEQUENCE [LARGE SCALE GENOMIC DNA]</scope>
    <source>
        <strain evidence="3">cv. AG2017</strain>
        <tissue evidence="2">Leaf</tissue>
    </source>
</reference>
<evidence type="ECO:0000256" key="1">
    <source>
        <dbReference type="SAM" id="Phobius"/>
    </source>
</evidence>
<feature type="transmembrane region" description="Helical" evidence="1">
    <location>
        <begin position="20"/>
        <end position="46"/>
    </location>
</feature>
<evidence type="ECO:0000313" key="2">
    <source>
        <dbReference type="EMBL" id="PKI39275.1"/>
    </source>
</evidence>
<dbReference type="AlphaFoldDB" id="A0A2I0I5K0"/>
<gene>
    <name evidence="2" type="ORF">CRG98_040331</name>
</gene>
<organism evidence="2 3">
    <name type="scientific">Punica granatum</name>
    <name type="common">Pomegranate</name>
    <dbReference type="NCBI Taxonomy" id="22663"/>
    <lineage>
        <taxon>Eukaryota</taxon>
        <taxon>Viridiplantae</taxon>
        <taxon>Streptophyta</taxon>
        <taxon>Embryophyta</taxon>
        <taxon>Tracheophyta</taxon>
        <taxon>Spermatophyta</taxon>
        <taxon>Magnoliopsida</taxon>
        <taxon>eudicotyledons</taxon>
        <taxon>Gunneridae</taxon>
        <taxon>Pentapetalae</taxon>
        <taxon>rosids</taxon>
        <taxon>malvids</taxon>
        <taxon>Myrtales</taxon>
        <taxon>Lythraceae</taxon>
        <taxon>Punica</taxon>
    </lineage>
</organism>
<dbReference type="Proteomes" id="UP000233551">
    <property type="component" value="Unassembled WGS sequence"/>
</dbReference>
<keyword evidence="1" id="KW-0472">Membrane</keyword>